<organism evidence="1 2">
    <name type="scientific">Desulfurococcus mucosus (strain ATCC 35584 / DSM 2162 / JCM 9187 / O7/1)</name>
    <dbReference type="NCBI Taxonomy" id="765177"/>
    <lineage>
        <taxon>Archaea</taxon>
        <taxon>Thermoproteota</taxon>
        <taxon>Thermoprotei</taxon>
        <taxon>Desulfurococcales</taxon>
        <taxon>Desulfurococcaceae</taxon>
        <taxon>Desulfurococcus</taxon>
    </lineage>
</organism>
<keyword evidence="2" id="KW-1185">Reference proteome</keyword>
<dbReference type="EMBL" id="CP002363">
    <property type="protein sequence ID" value="ADV65038.1"/>
    <property type="molecule type" value="Genomic_DNA"/>
</dbReference>
<dbReference type="STRING" id="765177.Desmu_0732"/>
<dbReference type="Proteomes" id="UP000001068">
    <property type="component" value="Chromosome"/>
</dbReference>
<gene>
    <name evidence="1" type="ordered locus">Desmu_0732</name>
</gene>
<proteinExistence type="predicted"/>
<dbReference type="HOGENOM" id="CLU_113175_0_0_2"/>
<accession>E8R962</accession>
<dbReference type="AlphaFoldDB" id="E8R962"/>
<dbReference type="RefSeq" id="WP_013562260.1">
    <property type="nucleotide sequence ID" value="NC_014961.1"/>
</dbReference>
<dbReference type="eggNOG" id="arCOG08839">
    <property type="taxonomic scope" value="Archaea"/>
</dbReference>
<evidence type="ECO:0000313" key="2">
    <source>
        <dbReference type="Proteomes" id="UP000001068"/>
    </source>
</evidence>
<sequence>MEPYIPASVFSNATTASRMLESRGCTIVFLNDLAVNLYGLVIPIAEVRVLLPEHCADEALGTLLESFGIHEDYLKAGERLSEKGLVAVSTRTRPLLVAETAKTSLDNQILGSPVKYLDAPYEFNIPVLEHLIVKLLAMGLYPYSAYGASLLFSWLDHLNPNVWAEAVEGSGLPREALKDMLRSVSTHIGNFQPAGIDGLRDKLKALLDMI</sequence>
<dbReference type="OrthoDB" id="19235at2157"/>
<name>E8R962_DESM0</name>
<reference evidence="1 2" key="2">
    <citation type="journal article" date="2011" name="Stand. Genomic Sci.">
        <title>Complete genome sequence of Desulfurococcus mucosus type strain (O7/1).</title>
        <authorList>
            <person name="Wirth R."/>
            <person name="Chertkov O."/>
            <person name="Held B."/>
            <person name="Lapidus A."/>
            <person name="Nolan M."/>
            <person name="Lucas S."/>
            <person name="Hammon N."/>
            <person name="Deshpande S."/>
            <person name="Cheng J.F."/>
            <person name="Tapia R."/>
            <person name="Han C."/>
            <person name="Goodwin L."/>
            <person name="Pitluck S."/>
            <person name="Liolios K."/>
            <person name="Ioanna P."/>
            <person name="Ivanova N."/>
            <person name="Mavromatis K."/>
            <person name="Mikhailova N."/>
            <person name="Pati A."/>
            <person name="Chen A."/>
            <person name="Palaniappan K."/>
            <person name="Land M."/>
            <person name="Hauser L."/>
            <person name="Chang Y.J."/>
            <person name="Jeffries C.D."/>
            <person name="Bilek Y."/>
            <person name="Hader T."/>
            <person name="Rohde M."/>
            <person name="Spring S."/>
            <person name="Sikorski J."/>
            <person name="Goker M."/>
            <person name="Woyke T."/>
            <person name="Bristow J."/>
            <person name="Eisen J.A."/>
            <person name="Markowitz V."/>
            <person name="Hugenholtz P."/>
            <person name="Kyrpides N.C."/>
            <person name="Klenk H.P."/>
        </authorList>
    </citation>
    <scope>NUCLEOTIDE SEQUENCE [LARGE SCALE GENOMIC DNA]</scope>
    <source>
        <strain evidence="2">ATCC 35584 / DSM 2162 / JCM 9187 / O7/1</strain>
    </source>
</reference>
<reference evidence="2" key="1">
    <citation type="submission" date="2010-11" db="EMBL/GenBank/DDBJ databases">
        <title>The complete genome of Desulfurococcus mucosus DSM 2162.</title>
        <authorList>
            <consortium name="US DOE Joint Genome Institute (JGI-PGF)"/>
            <person name="Lucas S."/>
            <person name="Copeland A."/>
            <person name="Lapidus A."/>
            <person name="Bruce D."/>
            <person name="Goodwin L."/>
            <person name="Pitluck S."/>
            <person name="Kyrpides N."/>
            <person name="Mavromatis K."/>
            <person name="Pagani I."/>
            <person name="Ivanova N."/>
            <person name="Ovchinnikova G."/>
            <person name="Chertkov O."/>
            <person name="Held B."/>
            <person name="Brettin T."/>
            <person name="Detter J.C."/>
            <person name="Tapia R."/>
            <person name="Han C."/>
            <person name="Land M."/>
            <person name="Hauser L."/>
            <person name="Markowitz V."/>
            <person name="Cheng J.-F."/>
            <person name="Hugenholtz P."/>
            <person name="Woyke T."/>
            <person name="Wu D."/>
            <person name="Wirth R."/>
            <person name="Bilek Y."/>
            <person name="Hader T."/>
            <person name="Klenk H.-P."/>
            <person name="Eisen J.A."/>
        </authorList>
    </citation>
    <scope>NUCLEOTIDE SEQUENCE [LARGE SCALE GENOMIC DNA]</scope>
    <source>
        <strain evidence="2">ATCC 35584 / DSM 2162 / JCM 9187 / O7/1</strain>
    </source>
</reference>
<protein>
    <submittedName>
        <fullName evidence="1">Uncharacterized protein</fullName>
    </submittedName>
</protein>
<evidence type="ECO:0000313" key="1">
    <source>
        <dbReference type="EMBL" id="ADV65038.1"/>
    </source>
</evidence>
<dbReference type="GeneID" id="10153427"/>
<dbReference type="KEGG" id="dmu:Desmu_0732"/>